<dbReference type="SUPFAM" id="SSF52540">
    <property type="entry name" value="P-loop containing nucleoside triphosphate hydrolases"/>
    <property type="match status" value="1"/>
</dbReference>
<name>A0A1L3GDE5_SYNAC</name>
<sequence>MEPVYLDLHIHTSKDPDQLNAEYDIATLQKKVQECAMGSPCLISLTDHNTINKVAYLNAASLFPHMLIGAELHVRNYRDEPPYHCHIFFRSSVDAVTIDALNMVLDALYPKKTVCASDQIPSIEEIAKHFDAYEFVLLPHGGQSHSTFDKSIPKGVQFDTTIERSIYYNHFDGFTARSNSGLEDTQDYLRRLGISDFVNLITSTDNYNPKKYPESKATQAEPFVTTWMLASPTFNGLRLSLSESDRLVYGTRPDTWAEFIRHVSLSNDYLDIDAALTPGLNVVIGGSSSGKTLFVDSVYRRLRGDFSDSNYLAYGVDQILVDSPTGQVPHFLEQNYIVKVCDQKDHDNTIDSIALLRRLFPGDKDERTAIDTGLTQLSESLSQMVEAAEKIEAIEEELKTIPVLSRLVVTTLIKRNPLKYLKPTDSNVETFEYSEATYLQHKKSLDVIESFLETNPFVDHDKALVEGLKAELDVARSTARFESNVRQVIIEHADTIHQLQTRENRETKTKSYQFDTLLRAIRNYLRYTRVFYASRDRIAKFSITCSTRVVESMGHRLFIENAFELSPAKFVEILNQTLLSGHQIRNFEEITPAALSSVGFRKRAPKVTNYADLHREVLNRFQAMNRKKYRITTCEGKDFDQLSAGWKTSVILDLVLGCATDTAPLIIDQPEDNLATTYINTGLLKAIKQCKAARQIILVSHNATIPMLGDAQNVIVCRTEDKFMTIRSSPLEGEIEDLDVVDVIAATTDGGKSSIKKRVKKYNLKRFRGENETRV</sequence>
<reference evidence="1 2" key="1">
    <citation type="journal article" date="2017" name="Genome Announc.">
        <title>Complete Genome Sequences of Two Acetylene-Fermenting Pelobacter acetylenicus Strains.</title>
        <authorList>
            <person name="Sutton J.M."/>
            <person name="Baesman S.M."/>
            <person name="Fierst J.L."/>
            <person name="Poret-Peterson A.T."/>
            <person name="Oremland R.S."/>
            <person name="Dunlap D.S."/>
            <person name="Akob D.M."/>
        </authorList>
    </citation>
    <scope>NUCLEOTIDE SEQUENCE [LARGE SCALE GENOMIC DNA]</scope>
    <source>
        <strain evidence="1 2">DSM 3247</strain>
    </source>
</reference>
<dbReference type="Gene3D" id="3.40.50.300">
    <property type="entry name" value="P-loop containing nucleotide triphosphate hydrolases"/>
    <property type="match status" value="1"/>
</dbReference>
<dbReference type="Gene3D" id="3.20.20.140">
    <property type="entry name" value="Metal-dependent hydrolases"/>
    <property type="match status" value="1"/>
</dbReference>
<keyword evidence="2" id="KW-1185">Reference proteome</keyword>
<proteinExistence type="predicted"/>
<protein>
    <submittedName>
        <fullName evidence="1">ATPase</fullName>
    </submittedName>
</protein>
<dbReference type="KEGG" id="pace:A6070_10875"/>
<organism evidence="1 2">
    <name type="scientific">Syntrophotalea acetylenica</name>
    <name type="common">Pelobacter acetylenicus</name>
    <dbReference type="NCBI Taxonomy" id="29542"/>
    <lineage>
        <taxon>Bacteria</taxon>
        <taxon>Pseudomonadati</taxon>
        <taxon>Thermodesulfobacteriota</taxon>
        <taxon>Desulfuromonadia</taxon>
        <taxon>Desulfuromonadales</taxon>
        <taxon>Syntrophotaleaceae</taxon>
        <taxon>Syntrophotalea</taxon>
    </lineage>
</organism>
<dbReference type="InterPro" id="IPR027417">
    <property type="entry name" value="P-loop_NTPase"/>
</dbReference>
<evidence type="ECO:0000313" key="1">
    <source>
        <dbReference type="EMBL" id="APG23972.1"/>
    </source>
</evidence>
<dbReference type="AlphaFoldDB" id="A0A1L3GDE5"/>
<accession>A0A1L3GDE5</accession>
<dbReference type="OrthoDB" id="9791620at2"/>
<gene>
    <name evidence="1" type="ORF">A7E75_02255</name>
</gene>
<dbReference type="Proteomes" id="UP000182264">
    <property type="component" value="Chromosome"/>
</dbReference>
<dbReference type="EMBL" id="CP015518">
    <property type="protein sequence ID" value="APG23972.1"/>
    <property type="molecule type" value="Genomic_DNA"/>
</dbReference>
<dbReference type="STRING" id="29542.A6070_10875"/>
<dbReference type="RefSeq" id="WP_072285788.1">
    <property type="nucleotide sequence ID" value="NZ_CP015455.1"/>
</dbReference>
<evidence type="ECO:0000313" key="2">
    <source>
        <dbReference type="Proteomes" id="UP000182264"/>
    </source>
</evidence>